<keyword evidence="5" id="KW-1185">Reference proteome</keyword>
<dbReference type="EMBL" id="AP019860">
    <property type="protein sequence ID" value="BBM87796.1"/>
    <property type="molecule type" value="Genomic_DNA"/>
</dbReference>
<dbReference type="GO" id="GO:0016757">
    <property type="term" value="F:glycosyltransferase activity"/>
    <property type="evidence" value="ECO:0007669"/>
    <property type="project" value="InterPro"/>
</dbReference>
<protein>
    <submittedName>
        <fullName evidence="4">Glycosyl transferase family 1</fullName>
    </submittedName>
</protein>
<dbReference type="OrthoDB" id="9806653at2"/>
<evidence type="ECO:0000313" key="5">
    <source>
        <dbReference type="Proteomes" id="UP000326354"/>
    </source>
</evidence>
<evidence type="ECO:0000313" key="4">
    <source>
        <dbReference type="EMBL" id="BBM87796.1"/>
    </source>
</evidence>
<evidence type="ECO:0000259" key="2">
    <source>
        <dbReference type="Pfam" id="PF00534"/>
    </source>
</evidence>
<dbReference type="AlphaFoldDB" id="A0A5S9IUC9"/>
<sequence>MKKIVRIIDRLNIGGPTIHVSLLSAKLDNYTTTLVSGYVCKEEGDMSYVTLDYGVEPVYVPQLSREIRLVKDAVALWKIYRLLRREKPHIVHTHKSKAGFIGRMAAILAGVPIVIHTFHGHVFHGYFSPRKTRLFLRIERFLARFTDKIVVISPQQQSEICDKYRIARKNKFAIIPLGFDFACPQIVMKERGWLRERHQWKEQDVVVGIIGRLAAIKNHEMFLDVAERVAKEHMHIKFAIIGDGELRSQLEESVKKRNLQQHVVFSGWVKETAQIYSDIDIVALTSRNEGTPVVAIEGMYYSKPVVATNVGGVSDVVDEDSGFLCEVGDVESFTANVLRLANNTQLREQLGKSAHERSKKMFCYTRLVGDIENLYASL</sequence>
<proteinExistence type="predicted"/>
<dbReference type="Proteomes" id="UP000326354">
    <property type="component" value="Chromosome"/>
</dbReference>
<dbReference type="Pfam" id="PF00534">
    <property type="entry name" value="Glycos_transf_1"/>
    <property type="match status" value="1"/>
</dbReference>
<keyword evidence="4" id="KW-0808">Transferase</keyword>
<reference evidence="4 5" key="1">
    <citation type="submission" date="2019-08" db="EMBL/GenBank/DDBJ databases">
        <title>Complete genome sequence of Candidatus Uab amorphum.</title>
        <authorList>
            <person name="Shiratori T."/>
            <person name="Suzuki S."/>
            <person name="Kakizawa Y."/>
            <person name="Ishida K."/>
        </authorList>
    </citation>
    <scope>NUCLEOTIDE SEQUENCE [LARGE SCALE GENOMIC DNA]</scope>
    <source>
        <strain evidence="4 5">SRT547</strain>
    </source>
</reference>
<keyword evidence="1" id="KW-0812">Transmembrane</keyword>
<dbReference type="Pfam" id="PF13439">
    <property type="entry name" value="Glyco_transf_4"/>
    <property type="match status" value="1"/>
</dbReference>
<organism evidence="4 5">
    <name type="scientific">Uabimicrobium amorphum</name>
    <dbReference type="NCBI Taxonomy" id="2596890"/>
    <lineage>
        <taxon>Bacteria</taxon>
        <taxon>Pseudomonadati</taxon>
        <taxon>Planctomycetota</taxon>
        <taxon>Candidatus Uabimicrobiia</taxon>
        <taxon>Candidatus Uabimicrobiales</taxon>
        <taxon>Candidatus Uabimicrobiaceae</taxon>
        <taxon>Candidatus Uabimicrobium</taxon>
    </lineage>
</organism>
<keyword evidence="1" id="KW-0472">Membrane</keyword>
<dbReference type="InterPro" id="IPR001296">
    <property type="entry name" value="Glyco_trans_1"/>
</dbReference>
<dbReference type="InterPro" id="IPR028098">
    <property type="entry name" value="Glyco_trans_4-like_N"/>
</dbReference>
<gene>
    <name evidence="4" type="ORF">UABAM_06211</name>
</gene>
<dbReference type="KEGG" id="uam:UABAM_06211"/>
<name>A0A5S9IUC9_UABAM</name>
<feature type="domain" description="Glycosyltransferase subfamily 4-like N-terminal" evidence="3">
    <location>
        <begin position="52"/>
        <end position="180"/>
    </location>
</feature>
<dbReference type="RefSeq" id="WP_151971793.1">
    <property type="nucleotide sequence ID" value="NZ_AP019860.1"/>
</dbReference>
<keyword evidence="1" id="KW-1133">Transmembrane helix</keyword>
<accession>A0A5S9IUC9</accession>
<feature type="domain" description="Glycosyl transferase family 1" evidence="2">
    <location>
        <begin position="195"/>
        <end position="356"/>
    </location>
</feature>
<evidence type="ECO:0000256" key="1">
    <source>
        <dbReference type="SAM" id="Phobius"/>
    </source>
</evidence>
<dbReference type="InterPro" id="IPR050194">
    <property type="entry name" value="Glycosyltransferase_grp1"/>
</dbReference>
<dbReference type="PANTHER" id="PTHR45947">
    <property type="entry name" value="SULFOQUINOVOSYL TRANSFERASE SQD2"/>
    <property type="match status" value="1"/>
</dbReference>
<dbReference type="SUPFAM" id="SSF53756">
    <property type="entry name" value="UDP-Glycosyltransferase/glycogen phosphorylase"/>
    <property type="match status" value="1"/>
</dbReference>
<feature type="transmembrane region" description="Helical" evidence="1">
    <location>
        <begin position="105"/>
        <end position="127"/>
    </location>
</feature>
<dbReference type="PANTHER" id="PTHR45947:SF3">
    <property type="entry name" value="SULFOQUINOVOSYL TRANSFERASE SQD2"/>
    <property type="match status" value="1"/>
</dbReference>
<dbReference type="Gene3D" id="3.40.50.2000">
    <property type="entry name" value="Glycogen Phosphorylase B"/>
    <property type="match status" value="2"/>
</dbReference>
<evidence type="ECO:0000259" key="3">
    <source>
        <dbReference type="Pfam" id="PF13439"/>
    </source>
</evidence>